<dbReference type="PANTHER" id="PTHR43784">
    <property type="entry name" value="GDSL-LIKE LIPASE/ACYLHYDROLASE, PUTATIVE (AFU_ORTHOLOGUE AFUA_2G00820)-RELATED"/>
    <property type="match status" value="1"/>
</dbReference>
<evidence type="ECO:0000313" key="6">
    <source>
        <dbReference type="Proteomes" id="UP000440096"/>
    </source>
</evidence>
<evidence type="ECO:0000259" key="4">
    <source>
        <dbReference type="SMART" id="SM00560"/>
    </source>
</evidence>
<accession>A0A6N7ZD36</accession>
<proteinExistence type="predicted"/>
<keyword evidence="6" id="KW-1185">Reference proteome</keyword>
<dbReference type="AlphaFoldDB" id="A0A6N7ZD36"/>
<dbReference type="InterPro" id="IPR053140">
    <property type="entry name" value="GDSL_Rv0518-like"/>
</dbReference>
<keyword evidence="5" id="KW-0378">Hydrolase</keyword>
<comment type="caution">
    <text evidence="5">The sequence shown here is derived from an EMBL/GenBank/DDBJ whole genome shotgun (WGS) entry which is preliminary data.</text>
</comment>
<dbReference type="SMART" id="SM00560">
    <property type="entry name" value="LamGL"/>
    <property type="match status" value="1"/>
</dbReference>
<dbReference type="InterPro" id="IPR006558">
    <property type="entry name" value="LamG-like"/>
</dbReference>
<dbReference type="EMBL" id="WMBA01000137">
    <property type="protein sequence ID" value="MTD59683.1"/>
    <property type="molecule type" value="Genomic_DNA"/>
</dbReference>
<dbReference type="SUPFAM" id="SSF52266">
    <property type="entry name" value="SGNH hydrolase"/>
    <property type="match status" value="1"/>
</dbReference>
<dbReference type="SUPFAM" id="SSF49899">
    <property type="entry name" value="Concanavalin A-like lectins/glucanases"/>
    <property type="match status" value="1"/>
</dbReference>
<evidence type="ECO:0000256" key="2">
    <source>
        <dbReference type="ARBA" id="ARBA00023157"/>
    </source>
</evidence>
<dbReference type="InterPro" id="IPR013320">
    <property type="entry name" value="ConA-like_dom_sf"/>
</dbReference>
<dbReference type="Gene3D" id="2.60.120.200">
    <property type="match status" value="1"/>
</dbReference>
<evidence type="ECO:0000313" key="5">
    <source>
        <dbReference type="EMBL" id="MTD59683.1"/>
    </source>
</evidence>
<organism evidence="5 6">
    <name type="scientific">Amycolatopsis pithecellobii</name>
    <dbReference type="NCBI Taxonomy" id="664692"/>
    <lineage>
        <taxon>Bacteria</taxon>
        <taxon>Bacillati</taxon>
        <taxon>Actinomycetota</taxon>
        <taxon>Actinomycetes</taxon>
        <taxon>Pseudonocardiales</taxon>
        <taxon>Pseudonocardiaceae</taxon>
        <taxon>Amycolatopsis</taxon>
    </lineage>
</organism>
<feature type="non-terminal residue" evidence="5">
    <location>
        <position position="1"/>
    </location>
</feature>
<gene>
    <name evidence="5" type="ORF">GKO32_37735</name>
</gene>
<dbReference type="PANTHER" id="PTHR43784:SF2">
    <property type="entry name" value="GDSL-LIKE LIPASE_ACYLHYDROLASE, PUTATIVE (AFU_ORTHOLOGUE AFUA_2G00820)-RELATED"/>
    <property type="match status" value="1"/>
</dbReference>
<sequence length="592" mass="60748">IRLSNTAAGLASPPQSTASTTTIDAATLAAQAGTTGTGAATLTNPAALTFGGTSSVTLPAGGEILSDPITFPTTSGGSGNLVVSLHLPSAVTRAPVHTAPVTPTYLATGNNTADTSGSPYTTTLPGDYYLTAVDVTTTDPTTGTIAILGDQTSAAGASSAGRSDQQTWVDHLPDALAGNLPGSVVNVSRAGQPADDWWKLADGTGTTAADTTGTHPGTVTGGVTWNTAWAGDLAGSAAFDGAGTITTNGAAVNTARSFTISAWAKITNTNTSQTVVAQDGTQTSSFRLEYDKTSNRWSFTRASADTTNPTLTRALSTAAPQTGTWTQLTGVFDASNENMTLYINSAAQNTVATTTSPDITGNLTIGRGKTNGTPADYLTGSVSDVRVYHNTLTDIDIPQLYDSPAPQQPMPTPGAPSATNLGNTSNTGGPLVSASPDTTLNQTLLAEPNLRTVIIAAGTNDILNNTSKSLIETNLTNIMKTATPGGYALHRAFRPDGTPQHVILTTIPPLGLSTTDPRETLRTALDNDIRANYTQYGADEIVDLDTAVADTTNHNQINPAYLTGGHPNNTYYTQLAQTLADAVDTFPPTATL</sequence>
<keyword evidence="2" id="KW-1015">Disulfide bond</keyword>
<evidence type="ECO:0000256" key="1">
    <source>
        <dbReference type="ARBA" id="ARBA00022729"/>
    </source>
</evidence>
<dbReference type="GO" id="GO:0016787">
    <property type="term" value="F:hydrolase activity"/>
    <property type="evidence" value="ECO:0007669"/>
    <property type="project" value="UniProtKB-KW"/>
</dbReference>
<dbReference type="RefSeq" id="WP_312869287.1">
    <property type="nucleotide sequence ID" value="NZ_WMBA01000137.1"/>
</dbReference>
<evidence type="ECO:0000256" key="3">
    <source>
        <dbReference type="SAM" id="MobiDB-lite"/>
    </source>
</evidence>
<feature type="compositionally biased region" description="Polar residues" evidence="3">
    <location>
        <begin position="417"/>
        <end position="428"/>
    </location>
</feature>
<feature type="domain" description="LamG-like jellyroll fold" evidence="4">
    <location>
        <begin position="256"/>
        <end position="395"/>
    </location>
</feature>
<name>A0A6N7ZD36_9PSEU</name>
<dbReference type="InterPro" id="IPR036514">
    <property type="entry name" value="SGNH_hydro_sf"/>
</dbReference>
<protein>
    <submittedName>
        <fullName evidence="5">SGNH hydrolase</fullName>
    </submittedName>
</protein>
<dbReference type="Pfam" id="PF13385">
    <property type="entry name" value="Laminin_G_3"/>
    <property type="match status" value="1"/>
</dbReference>
<feature type="region of interest" description="Disordered" evidence="3">
    <location>
        <begin position="402"/>
        <end position="436"/>
    </location>
</feature>
<dbReference type="Proteomes" id="UP000440096">
    <property type="component" value="Unassembled WGS sequence"/>
</dbReference>
<keyword evidence="1" id="KW-0732">Signal</keyword>
<reference evidence="5 6" key="1">
    <citation type="submission" date="2019-11" db="EMBL/GenBank/DDBJ databases">
        <title>Draft genome of Amycolatopsis RM579.</title>
        <authorList>
            <person name="Duangmal K."/>
            <person name="Mingma R."/>
        </authorList>
    </citation>
    <scope>NUCLEOTIDE SEQUENCE [LARGE SCALE GENOMIC DNA]</scope>
    <source>
        <strain evidence="5 6">RM579</strain>
    </source>
</reference>
<dbReference type="Gene3D" id="3.40.50.1110">
    <property type="entry name" value="SGNH hydrolase"/>
    <property type="match status" value="1"/>
</dbReference>